<dbReference type="SUPFAM" id="SSF53474">
    <property type="entry name" value="alpha/beta-Hydrolases"/>
    <property type="match status" value="1"/>
</dbReference>
<dbReference type="PANTHER" id="PTHR11247">
    <property type="entry name" value="PALMITOYL-PROTEIN THIOESTERASE/DOLICHYLDIPHOSPHATASE 1"/>
    <property type="match status" value="1"/>
</dbReference>
<dbReference type="Proteomes" id="UP000289340">
    <property type="component" value="Chromosome 18"/>
</dbReference>
<gene>
    <name evidence="2" type="ORF">D0Y65_049558</name>
</gene>
<proteinExistence type="predicted"/>
<dbReference type="Gene3D" id="3.40.50.1820">
    <property type="entry name" value="alpha/beta hydrolase"/>
    <property type="match status" value="1"/>
</dbReference>
<sequence>MVKHWSLTQEVMEETHVYEECHVPRLECQHQRWLMEQQQQLGIDVSLWPSVAWPMKFGPVDQKVKTNHRWWPALPQLWPAVGRQLRNRRVVLPLFAVVEEVVMVEVTPFEQGGHVGKRVLLHIGSFGYQGNLIGRGIIEFCDGAPPVKNFISLGGPHAGTASIPLCGSESLCTLIDVVLQLGIYSRFAQQNLAPSGYVKIPIDIAGYIRGCKFLPKLNNEIVNKRNSTYRQRFASLQNLILIMFEQDTIVIPKETAWFGYYPNGALHPVVPVQQTELYIDDWIGLRALDEAGKVKFVNVSGDHLDISRSDMKTYIVPYLTDEASIVPRPKLKHSSGWISSIWSSLAEMFGLNEDLEVLSNDI</sequence>
<dbReference type="Pfam" id="PF02089">
    <property type="entry name" value="Palm_thioest"/>
    <property type="match status" value="1"/>
</dbReference>
<evidence type="ECO:0000313" key="2">
    <source>
        <dbReference type="EMBL" id="RZB53666.1"/>
    </source>
</evidence>
<dbReference type="InterPro" id="IPR029058">
    <property type="entry name" value="AB_hydrolase_fold"/>
</dbReference>
<dbReference type="PANTHER" id="PTHR11247:SF79">
    <property type="entry name" value="ALPHA_BETA-HYDROLASES SUPERFAMILY PROTEIN"/>
    <property type="match status" value="1"/>
</dbReference>
<name>A0A445FXV6_GLYSO</name>
<dbReference type="GO" id="GO:0016790">
    <property type="term" value="F:thiolester hydrolase activity"/>
    <property type="evidence" value="ECO:0007669"/>
    <property type="project" value="TreeGrafter"/>
</dbReference>
<accession>A0A445FXV6</accession>
<evidence type="ECO:0000313" key="3">
    <source>
        <dbReference type="Proteomes" id="UP000289340"/>
    </source>
</evidence>
<protein>
    <submittedName>
        <fullName evidence="2">Palmitoyl-protein thioesterase 1</fullName>
    </submittedName>
</protein>
<evidence type="ECO:0000256" key="1">
    <source>
        <dbReference type="ARBA" id="ARBA00022801"/>
    </source>
</evidence>
<reference evidence="2 3" key="1">
    <citation type="submission" date="2018-09" db="EMBL/GenBank/DDBJ databases">
        <title>A high-quality reference genome of wild soybean provides a powerful tool to mine soybean genomes.</title>
        <authorList>
            <person name="Xie M."/>
            <person name="Chung C.Y.L."/>
            <person name="Li M.-W."/>
            <person name="Wong F.-L."/>
            <person name="Chan T.-F."/>
            <person name="Lam H.-M."/>
        </authorList>
    </citation>
    <scope>NUCLEOTIDE SEQUENCE [LARGE SCALE GENOMIC DNA]</scope>
    <source>
        <strain evidence="3">cv. W05</strain>
        <tissue evidence="2">Hypocotyl of etiolated seedlings</tissue>
    </source>
</reference>
<organism evidence="2 3">
    <name type="scientific">Glycine soja</name>
    <name type="common">Wild soybean</name>
    <dbReference type="NCBI Taxonomy" id="3848"/>
    <lineage>
        <taxon>Eukaryota</taxon>
        <taxon>Viridiplantae</taxon>
        <taxon>Streptophyta</taxon>
        <taxon>Embryophyta</taxon>
        <taxon>Tracheophyta</taxon>
        <taxon>Spermatophyta</taxon>
        <taxon>Magnoliopsida</taxon>
        <taxon>eudicotyledons</taxon>
        <taxon>Gunneridae</taxon>
        <taxon>Pentapetalae</taxon>
        <taxon>rosids</taxon>
        <taxon>fabids</taxon>
        <taxon>Fabales</taxon>
        <taxon>Fabaceae</taxon>
        <taxon>Papilionoideae</taxon>
        <taxon>50 kb inversion clade</taxon>
        <taxon>NPAAA clade</taxon>
        <taxon>indigoferoid/millettioid clade</taxon>
        <taxon>Phaseoleae</taxon>
        <taxon>Glycine</taxon>
        <taxon>Glycine subgen. Soja</taxon>
    </lineage>
</organism>
<dbReference type="AlphaFoldDB" id="A0A445FXV6"/>
<keyword evidence="1" id="KW-0378">Hydrolase</keyword>
<comment type="caution">
    <text evidence="2">The sequence shown here is derived from an EMBL/GenBank/DDBJ whole genome shotgun (WGS) entry which is preliminary data.</text>
</comment>
<keyword evidence="3" id="KW-1185">Reference proteome</keyword>
<dbReference type="EMBL" id="QZWG01000018">
    <property type="protein sequence ID" value="RZB53666.1"/>
    <property type="molecule type" value="Genomic_DNA"/>
</dbReference>